<dbReference type="SUPFAM" id="SSF116726">
    <property type="entry name" value="TrkA C-terminal domain-like"/>
    <property type="match status" value="1"/>
</dbReference>
<evidence type="ECO:0000256" key="1">
    <source>
        <dbReference type="ARBA" id="ARBA00004651"/>
    </source>
</evidence>
<feature type="transmembrane region" description="Helical" evidence="2">
    <location>
        <begin position="72"/>
        <end position="90"/>
    </location>
</feature>
<dbReference type="Pfam" id="PF02254">
    <property type="entry name" value="TrkA_N"/>
    <property type="match status" value="1"/>
</dbReference>
<dbReference type="PANTHER" id="PTHR43833:SF9">
    <property type="entry name" value="POTASSIUM CHANNEL PROTEIN YUGO-RELATED"/>
    <property type="match status" value="1"/>
</dbReference>
<keyword evidence="2" id="KW-0812">Transmembrane</keyword>
<comment type="caution">
    <text evidence="4">The sequence shown here is derived from an EMBL/GenBank/DDBJ whole genome shotgun (WGS) entry which is preliminary data.</text>
</comment>
<keyword evidence="2" id="KW-0472">Membrane</keyword>
<sequence length="315" mass="35143">MQNPIKQMTLSAYLKNREGKILLILIVLFIVEVNTFAYINNLNLIDAIYYTIVTLGTVGYGDIHPTTNIGKLVTSIFIILNIVILAFFVGQIGERLIKKKIEEVLGIERMEISEDHIIICGYGRIGKVIADELKEMGAKFVIVELNEALTKVISETTDFNIILGDARKEDVLRKAGIEKAKIIITALSEDADNVFTAITAKSMNDKIRIISTAANVENMEKLYKIGVNQVVSPQVVTGKILAHSVNIPDFLTLIDRIFLSQNENICMVELKEDLFGKTVSDIGDEVFAIVRDNKIIRNPESNEILNKGDKLIIVH</sequence>
<dbReference type="Pfam" id="PF07885">
    <property type="entry name" value="Ion_trans_2"/>
    <property type="match status" value="1"/>
</dbReference>
<gene>
    <name evidence="4" type="primary">mthK_1</name>
    <name evidence="4" type="ORF">AMQ74_00687</name>
</gene>
<accession>A0A150J5N7</accession>
<dbReference type="PROSITE" id="PS51201">
    <property type="entry name" value="RCK_N"/>
    <property type="match status" value="1"/>
</dbReference>
<dbReference type="Gene3D" id="1.10.287.70">
    <property type="match status" value="1"/>
</dbReference>
<dbReference type="EMBL" id="LNGD01000028">
    <property type="protein sequence ID" value="KYC52557.1"/>
    <property type="molecule type" value="Genomic_DNA"/>
</dbReference>
<evidence type="ECO:0000313" key="5">
    <source>
        <dbReference type="Proteomes" id="UP000075578"/>
    </source>
</evidence>
<feature type="transmembrane region" description="Helical" evidence="2">
    <location>
        <begin position="21"/>
        <end position="39"/>
    </location>
</feature>
<dbReference type="InterPro" id="IPR050721">
    <property type="entry name" value="Trk_Ktr_HKT_K-transport"/>
</dbReference>
<feature type="domain" description="RCK N-terminal" evidence="3">
    <location>
        <begin position="114"/>
        <end position="237"/>
    </location>
</feature>
<protein>
    <submittedName>
        <fullName evidence="4">Calcium-gated potassium channel MthK</fullName>
    </submittedName>
</protein>
<organism evidence="4 5">
    <name type="scientific">Candidatus Methanofastidiosum methylothiophilum</name>
    <dbReference type="NCBI Taxonomy" id="1705564"/>
    <lineage>
        <taxon>Archaea</taxon>
        <taxon>Methanobacteriati</taxon>
        <taxon>Methanobacteriota</taxon>
        <taxon>Stenosarchaea group</taxon>
        <taxon>Candidatus Methanofastidiosia</taxon>
        <taxon>Candidatus Methanofastidiosales</taxon>
        <taxon>Candidatus Methanofastidiosaceae</taxon>
        <taxon>Candidatus Methanofastidiosum</taxon>
    </lineage>
</organism>
<reference evidence="4 5" key="1">
    <citation type="journal article" date="2016" name="ISME J.">
        <title>Chasing the elusive Euryarchaeota class WSA2: genomes reveal a uniquely fastidious methyl-reducing methanogen.</title>
        <authorList>
            <person name="Nobu M.K."/>
            <person name="Narihiro T."/>
            <person name="Kuroda K."/>
            <person name="Mei R."/>
            <person name="Liu W.T."/>
        </authorList>
    </citation>
    <scope>NUCLEOTIDE SEQUENCE [LARGE SCALE GENOMIC DNA]</scope>
    <source>
        <strain evidence="4">U1lsi0528_Bin089</strain>
    </source>
</reference>
<keyword evidence="4" id="KW-0407">Ion channel</keyword>
<dbReference type="InterPro" id="IPR036291">
    <property type="entry name" value="NAD(P)-bd_dom_sf"/>
</dbReference>
<keyword evidence="2" id="KW-1133">Transmembrane helix</keyword>
<dbReference type="GO" id="GO:0006813">
    <property type="term" value="P:potassium ion transport"/>
    <property type="evidence" value="ECO:0007669"/>
    <property type="project" value="InterPro"/>
</dbReference>
<dbReference type="SUPFAM" id="SSF51735">
    <property type="entry name" value="NAD(P)-binding Rossmann-fold domains"/>
    <property type="match status" value="1"/>
</dbReference>
<dbReference type="PATRIC" id="fig|1705564.3.peg.703"/>
<dbReference type="GO" id="GO:0034220">
    <property type="term" value="P:monoatomic ion transmembrane transport"/>
    <property type="evidence" value="ECO:0007669"/>
    <property type="project" value="UniProtKB-KW"/>
</dbReference>
<evidence type="ECO:0000313" key="4">
    <source>
        <dbReference type="EMBL" id="KYC52557.1"/>
    </source>
</evidence>
<dbReference type="InterPro" id="IPR003148">
    <property type="entry name" value="RCK_N"/>
</dbReference>
<dbReference type="PANTHER" id="PTHR43833">
    <property type="entry name" value="POTASSIUM CHANNEL PROTEIN 2-RELATED-RELATED"/>
    <property type="match status" value="1"/>
</dbReference>
<keyword evidence="4" id="KW-0406">Ion transport</keyword>
<dbReference type="Gene3D" id="3.30.70.1450">
    <property type="entry name" value="Regulator of K+ conductance, C-terminal domain"/>
    <property type="match status" value="1"/>
</dbReference>
<dbReference type="SUPFAM" id="SSF81324">
    <property type="entry name" value="Voltage-gated potassium channels"/>
    <property type="match status" value="1"/>
</dbReference>
<comment type="subcellular location">
    <subcellularLocation>
        <location evidence="1">Cell membrane</location>
        <topology evidence="1">Multi-pass membrane protein</topology>
    </subcellularLocation>
</comment>
<evidence type="ECO:0000259" key="3">
    <source>
        <dbReference type="PROSITE" id="PS51201"/>
    </source>
</evidence>
<dbReference type="Gene3D" id="3.40.50.720">
    <property type="entry name" value="NAD(P)-binding Rossmann-like Domain"/>
    <property type="match status" value="1"/>
</dbReference>
<keyword evidence="4" id="KW-0813">Transport</keyword>
<dbReference type="GO" id="GO:0005886">
    <property type="term" value="C:plasma membrane"/>
    <property type="evidence" value="ECO:0007669"/>
    <property type="project" value="UniProtKB-SubCell"/>
</dbReference>
<dbReference type="AlphaFoldDB" id="A0A150J5N7"/>
<dbReference type="InterPro" id="IPR036721">
    <property type="entry name" value="RCK_C_sf"/>
</dbReference>
<name>A0A150J5N7_9EURY</name>
<dbReference type="InterPro" id="IPR013099">
    <property type="entry name" value="K_chnl_dom"/>
</dbReference>
<proteinExistence type="predicted"/>
<evidence type="ECO:0000256" key="2">
    <source>
        <dbReference type="SAM" id="Phobius"/>
    </source>
</evidence>
<dbReference type="Proteomes" id="UP000075578">
    <property type="component" value="Unassembled WGS sequence"/>
</dbReference>